<dbReference type="InterPro" id="IPR050571">
    <property type="entry name" value="Class-IV_PLP-Dep_Aminotrnsfr"/>
</dbReference>
<dbReference type="EMBL" id="JAETXX010000003">
    <property type="protein sequence ID" value="MCF8714660.1"/>
    <property type="molecule type" value="Genomic_DNA"/>
</dbReference>
<dbReference type="Pfam" id="PF01063">
    <property type="entry name" value="Aminotran_4"/>
    <property type="match status" value="1"/>
</dbReference>
<comment type="similarity">
    <text evidence="5 11">Belongs to the class-IV pyridoxal-phosphate-dependent aminotransferase family.</text>
</comment>
<dbReference type="Proteomes" id="UP000829517">
    <property type="component" value="Unassembled WGS sequence"/>
</dbReference>
<sequence length="282" mass="32397">MVNFNGTLLEENTNFLNEENRGLRYGDALFETIRVVNNKIFFWESHYLRLMASMRILRMEIPMDFTMEFLQEEIEKTVLNNELQNSPARIRITVFREAGGLYTPTNKEVSFAIEAKTLENPFYILNDSFYEVELFKDHYVNSGLLSTLKSNNKVLHVLAGIYAKENDYDNCLLINEKKNVIEATNGNIFLVKGNVIKTPPITEGCLNGVLRKQLIEIIGKTEDLEFQEAEISPFEIQKADEMFITNVISGITSVSKYRKKTYSNEIAKKLLGRLNAKARLIA</sequence>
<dbReference type="CDD" id="cd00449">
    <property type="entry name" value="PLPDE_IV"/>
    <property type="match status" value="1"/>
</dbReference>
<evidence type="ECO:0000313" key="13">
    <source>
        <dbReference type="EMBL" id="MCF8714660.1"/>
    </source>
</evidence>
<organism evidence="13 14">
    <name type="scientific">Joostella atrarenae</name>
    <dbReference type="NCBI Taxonomy" id="679257"/>
    <lineage>
        <taxon>Bacteria</taxon>
        <taxon>Pseudomonadati</taxon>
        <taxon>Bacteroidota</taxon>
        <taxon>Flavobacteriia</taxon>
        <taxon>Flavobacteriales</taxon>
        <taxon>Flavobacteriaceae</taxon>
        <taxon>Joostella</taxon>
    </lineage>
</organism>
<keyword evidence="13" id="KW-0808">Transferase</keyword>
<evidence type="ECO:0000256" key="3">
    <source>
        <dbReference type="ARBA" id="ARBA00004931"/>
    </source>
</evidence>
<dbReference type="Gene3D" id="3.20.10.10">
    <property type="entry name" value="D-amino Acid Aminotransferase, subunit A, domain 2"/>
    <property type="match status" value="1"/>
</dbReference>
<dbReference type="InterPro" id="IPR001544">
    <property type="entry name" value="Aminotrans_IV"/>
</dbReference>
<proteinExistence type="inferred from homology"/>
<evidence type="ECO:0000256" key="12">
    <source>
        <dbReference type="RuleBase" id="RU004516"/>
    </source>
</evidence>
<dbReference type="InterPro" id="IPR043131">
    <property type="entry name" value="BCAT-like_N"/>
</dbReference>
<protein>
    <recommendedName>
        <fullName evidence="6">branched-chain-amino-acid transaminase</fullName>
        <ecNumber evidence="6">2.6.1.42</ecNumber>
    </recommendedName>
</protein>
<evidence type="ECO:0000256" key="8">
    <source>
        <dbReference type="ARBA" id="ARBA00048212"/>
    </source>
</evidence>
<evidence type="ECO:0000256" key="11">
    <source>
        <dbReference type="RuleBase" id="RU004106"/>
    </source>
</evidence>
<comment type="caution">
    <text evidence="13">The sequence shown here is derived from an EMBL/GenBank/DDBJ whole genome shotgun (WGS) entry which is preliminary data.</text>
</comment>
<evidence type="ECO:0000256" key="4">
    <source>
        <dbReference type="ARBA" id="ARBA00005072"/>
    </source>
</evidence>
<comment type="pathway">
    <text evidence="4">Amino-acid biosynthesis; L-leucine biosynthesis; L-leucine from 3-methyl-2-oxobutanoate: step 4/4.</text>
</comment>
<dbReference type="EC" id="2.6.1.42" evidence="6"/>
<dbReference type="PROSITE" id="PS00770">
    <property type="entry name" value="AA_TRANSFER_CLASS_4"/>
    <property type="match status" value="1"/>
</dbReference>
<keyword evidence="14" id="KW-1185">Reference proteome</keyword>
<evidence type="ECO:0000256" key="2">
    <source>
        <dbReference type="ARBA" id="ARBA00004824"/>
    </source>
</evidence>
<gene>
    <name evidence="13" type="ORF">JM658_07420</name>
</gene>
<dbReference type="SUPFAM" id="SSF56752">
    <property type="entry name" value="D-aminoacid aminotransferase-like PLP-dependent enzymes"/>
    <property type="match status" value="1"/>
</dbReference>
<comment type="pathway">
    <text evidence="3">Amino-acid biosynthesis; L-valine biosynthesis; L-valine from pyruvate: step 4/4.</text>
</comment>
<dbReference type="PANTHER" id="PTHR42743">
    <property type="entry name" value="AMINO-ACID AMINOTRANSFERASE"/>
    <property type="match status" value="1"/>
</dbReference>
<evidence type="ECO:0000256" key="10">
    <source>
        <dbReference type="ARBA" id="ARBA00049229"/>
    </source>
</evidence>
<evidence type="ECO:0000256" key="5">
    <source>
        <dbReference type="ARBA" id="ARBA00009320"/>
    </source>
</evidence>
<comment type="pathway">
    <text evidence="2">Amino-acid biosynthesis; L-isoleucine biosynthesis; L-isoleucine from 2-oxobutanoate: step 4/4.</text>
</comment>
<accession>A0ABS9J2T3</accession>
<evidence type="ECO:0000256" key="9">
    <source>
        <dbReference type="ARBA" id="ARBA00048798"/>
    </source>
</evidence>
<reference evidence="13 14" key="1">
    <citation type="submission" date="2021-01" db="EMBL/GenBank/DDBJ databases">
        <title>Genome sequencing of Joostella atrarenae M1-2 (= KCTC 23194).</title>
        <authorList>
            <person name="Zakaria M.R."/>
            <person name="Lam M.Q."/>
            <person name="Chong C.S."/>
        </authorList>
    </citation>
    <scope>NUCLEOTIDE SEQUENCE [LARGE SCALE GENOMIC DNA]</scope>
    <source>
        <strain evidence="13 14">M1-2</strain>
    </source>
</reference>
<dbReference type="GO" id="GO:0008483">
    <property type="term" value="F:transaminase activity"/>
    <property type="evidence" value="ECO:0007669"/>
    <property type="project" value="UniProtKB-KW"/>
</dbReference>
<comment type="catalytic activity">
    <reaction evidence="8">
        <text>L-valine + 2-oxoglutarate = 3-methyl-2-oxobutanoate + L-glutamate</text>
        <dbReference type="Rhea" id="RHEA:24813"/>
        <dbReference type="ChEBI" id="CHEBI:11851"/>
        <dbReference type="ChEBI" id="CHEBI:16810"/>
        <dbReference type="ChEBI" id="CHEBI:29985"/>
        <dbReference type="ChEBI" id="CHEBI:57762"/>
        <dbReference type="EC" id="2.6.1.42"/>
    </reaction>
</comment>
<dbReference type="InterPro" id="IPR043132">
    <property type="entry name" value="BCAT-like_C"/>
</dbReference>
<keyword evidence="13" id="KW-0032">Aminotransferase</keyword>
<evidence type="ECO:0000256" key="6">
    <source>
        <dbReference type="ARBA" id="ARBA00013053"/>
    </source>
</evidence>
<dbReference type="InterPro" id="IPR018300">
    <property type="entry name" value="Aminotrans_IV_CS"/>
</dbReference>
<dbReference type="InterPro" id="IPR036038">
    <property type="entry name" value="Aminotransferase-like"/>
</dbReference>
<evidence type="ECO:0000256" key="1">
    <source>
        <dbReference type="ARBA" id="ARBA00001933"/>
    </source>
</evidence>
<dbReference type="PANTHER" id="PTHR42743:SF11">
    <property type="entry name" value="AMINODEOXYCHORISMATE LYASE"/>
    <property type="match status" value="1"/>
</dbReference>
<name>A0ABS9J2T3_9FLAO</name>
<dbReference type="Gene3D" id="3.30.470.10">
    <property type="match status" value="1"/>
</dbReference>
<keyword evidence="7 12" id="KW-0663">Pyridoxal phosphate</keyword>
<comment type="catalytic activity">
    <reaction evidence="9">
        <text>L-isoleucine + 2-oxoglutarate = (S)-3-methyl-2-oxopentanoate + L-glutamate</text>
        <dbReference type="Rhea" id="RHEA:24801"/>
        <dbReference type="ChEBI" id="CHEBI:16810"/>
        <dbReference type="ChEBI" id="CHEBI:29985"/>
        <dbReference type="ChEBI" id="CHEBI:35146"/>
        <dbReference type="ChEBI" id="CHEBI:58045"/>
        <dbReference type="EC" id="2.6.1.42"/>
    </reaction>
</comment>
<comment type="catalytic activity">
    <reaction evidence="10">
        <text>L-leucine + 2-oxoglutarate = 4-methyl-2-oxopentanoate + L-glutamate</text>
        <dbReference type="Rhea" id="RHEA:18321"/>
        <dbReference type="ChEBI" id="CHEBI:16810"/>
        <dbReference type="ChEBI" id="CHEBI:17865"/>
        <dbReference type="ChEBI" id="CHEBI:29985"/>
        <dbReference type="ChEBI" id="CHEBI:57427"/>
        <dbReference type="EC" id="2.6.1.42"/>
    </reaction>
</comment>
<evidence type="ECO:0000256" key="7">
    <source>
        <dbReference type="ARBA" id="ARBA00022898"/>
    </source>
</evidence>
<comment type="cofactor">
    <cofactor evidence="1 12">
        <name>pyridoxal 5'-phosphate</name>
        <dbReference type="ChEBI" id="CHEBI:597326"/>
    </cofactor>
</comment>
<evidence type="ECO:0000313" key="14">
    <source>
        <dbReference type="Proteomes" id="UP000829517"/>
    </source>
</evidence>
<dbReference type="RefSeq" id="WP_236958622.1">
    <property type="nucleotide sequence ID" value="NZ_JAETXX010000003.1"/>
</dbReference>